<dbReference type="Proteomes" id="UP000581135">
    <property type="component" value="Unassembled WGS sequence"/>
</dbReference>
<proteinExistence type="predicted"/>
<evidence type="ECO:0000313" key="1">
    <source>
        <dbReference type="EMBL" id="MBB3065694.1"/>
    </source>
</evidence>
<dbReference type="RefSeq" id="WP_183416526.1">
    <property type="nucleotide sequence ID" value="NZ_JACHXA010000005.1"/>
</dbReference>
<dbReference type="AlphaFoldDB" id="A0A839SVG1"/>
<dbReference type="EMBL" id="JACHXA010000005">
    <property type="protein sequence ID" value="MBB3065694.1"/>
    <property type="molecule type" value="Genomic_DNA"/>
</dbReference>
<keyword evidence="2" id="KW-1185">Reference proteome</keyword>
<gene>
    <name evidence="1" type="ORF">FHR98_001990</name>
</gene>
<reference evidence="1 2" key="1">
    <citation type="submission" date="2020-08" db="EMBL/GenBank/DDBJ databases">
        <title>Genomic Encyclopedia of Type Strains, Phase III (KMG-III): the genomes of soil and plant-associated and newly described type strains.</title>
        <authorList>
            <person name="Whitman W."/>
        </authorList>
    </citation>
    <scope>NUCLEOTIDE SEQUENCE [LARGE SCALE GENOMIC DNA]</scope>
    <source>
        <strain evidence="1 2">CECT 8803</strain>
    </source>
</reference>
<evidence type="ECO:0000313" key="2">
    <source>
        <dbReference type="Proteomes" id="UP000581135"/>
    </source>
</evidence>
<comment type="caution">
    <text evidence="1">The sequence shown here is derived from an EMBL/GenBank/DDBJ whole genome shotgun (WGS) entry which is preliminary data.</text>
</comment>
<evidence type="ECO:0008006" key="3">
    <source>
        <dbReference type="Google" id="ProtNLM"/>
    </source>
</evidence>
<accession>A0A839SVG1</accession>
<name>A0A839SVG1_9PROT</name>
<organism evidence="1 2">
    <name type="scientific">Limibacillus halophilus</name>
    <dbReference type="NCBI Taxonomy" id="1579333"/>
    <lineage>
        <taxon>Bacteria</taxon>
        <taxon>Pseudomonadati</taxon>
        <taxon>Pseudomonadota</taxon>
        <taxon>Alphaproteobacteria</taxon>
        <taxon>Rhodospirillales</taxon>
        <taxon>Rhodovibrionaceae</taxon>
        <taxon>Limibacillus</taxon>
    </lineage>
</organism>
<protein>
    <recommendedName>
        <fullName evidence="3">DUF4145 domain-containing protein</fullName>
    </recommendedName>
</protein>
<sequence length="140" mass="16217">MQQLEHPSEETWDERRLWFEEHRQAAASQGVGRLSEQAEALVIEMQTTFCAGAWAATVLLAAAVVDAQEFHRGYPESRSSGDRSWLRGLRNSLLHENRSQPAFTIEDHWTRREEWGRHARRAVRMAFDVLYALNQGGRRK</sequence>